<dbReference type="GO" id="GO:0016020">
    <property type="term" value="C:membrane"/>
    <property type="evidence" value="ECO:0007669"/>
    <property type="project" value="UniProtKB-SubCell"/>
</dbReference>
<dbReference type="PANTHER" id="PTHR15549">
    <property type="entry name" value="PAIRED IMMUNOGLOBULIN-LIKE TYPE 2 RECEPTOR"/>
    <property type="match status" value="1"/>
</dbReference>
<evidence type="ECO:0000256" key="1">
    <source>
        <dbReference type="ARBA" id="ARBA00004167"/>
    </source>
</evidence>
<evidence type="ECO:0000256" key="4">
    <source>
        <dbReference type="ARBA" id="ARBA00023136"/>
    </source>
</evidence>
<reference evidence="8" key="1">
    <citation type="journal article" date="2016" name="Genome Announc.">
        <title>Genome sequence of Ustilaginoidea virens IPU010, a rice pathogenic fungus causing false smut.</title>
        <authorList>
            <person name="Kumagai T."/>
            <person name="Ishii T."/>
            <person name="Terai G."/>
            <person name="Umemura M."/>
            <person name="Machida M."/>
            <person name="Asai K."/>
        </authorList>
    </citation>
    <scope>NUCLEOTIDE SEQUENCE [LARGE SCALE GENOMIC DNA]</scope>
    <source>
        <strain evidence="8">IPU010</strain>
    </source>
</reference>
<sequence length="395" mass="43131">MTHDMTTLEDEAGQVVDGEGFSSPLPPTSTEVASPWAIEDIPSGGLRPIDFCETLSSQWKLRVFNVKTTLRWRVDGNTRIHWIAWMARSDLVSEEETIDKLTAGLPTGDRKLIWPVGNDASGVTLEVTTWASQRTYSTPHRYQPQPGDYMRLKIAWTNQDTQESGNSTTGLFTAAEGTGADSTRGKWSDDIFNHFNSSQKVGGIDPSWEYHLSTSSSHDTQSAHTTAAFPPIQASSPSSGGLAPSQSGLSTGAIAGLTVGCGIALVLIIIGLVWFPVVRRRRQKQQSYDAQDKASACVEDKSAPVAQHDDSGRSPSSEDNTRSSQAVNPVAALLASSRSELGPAHPRLHDAQEEPSRHASRAVNYAEQGMSDEERRRWEEEERQLDDEIARARGC</sequence>
<dbReference type="AlphaFoldDB" id="A0A1B5KYF9"/>
<keyword evidence="4 6" id="KW-0472">Membrane</keyword>
<feature type="region of interest" description="Disordered" evidence="5">
    <location>
        <begin position="286"/>
        <end position="395"/>
    </location>
</feature>
<accession>A0A1B5KYF9</accession>
<evidence type="ECO:0000256" key="5">
    <source>
        <dbReference type="SAM" id="MobiDB-lite"/>
    </source>
</evidence>
<feature type="compositionally biased region" description="Basic and acidic residues" evidence="5">
    <location>
        <begin position="372"/>
        <end position="395"/>
    </location>
</feature>
<dbReference type="Proteomes" id="UP000054053">
    <property type="component" value="Unassembled WGS sequence"/>
</dbReference>
<proteinExistence type="predicted"/>
<feature type="transmembrane region" description="Helical" evidence="6">
    <location>
        <begin position="253"/>
        <end position="275"/>
    </location>
</feature>
<keyword evidence="2 6" id="KW-0812">Transmembrane</keyword>
<organism evidence="7 8">
    <name type="scientific">Ustilaginoidea virens</name>
    <name type="common">Rice false smut fungus</name>
    <name type="synonym">Villosiclava virens</name>
    <dbReference type="NCBI Taxonomy" id="1159556"/>
    <lineage>
        <taxon>Eukaryota</taxon>
        <taxon>Fungi</taxon>
        <taxon>Dikarya</taxon>
        <taxon>Ascomycota</taxon>
        <taxon>Pezizomycotina</taxon>
        <taxon>Sordariomycetes</taxon>
        <taxon>Hypocreomycetidae</taxon>
        <taxon>Hypocreales</taxon>
        <taxon>Clavicipitaceae</taxon>
        <taxon>Ustilaginoidea</taxon>
    </lineage>
</organism>
<dbReference type="GO" id="GO:0071944">
    <property type="term" value="C:cell periphery"/>
    <property type="evidence" value="ECO:0007669"/>
    <property type="project" value="UniProtKB-ARBA"/>
</dbReference>
<feature type="region of interest" description="Disordered" evidence="5">
    <location>
        <begin position="1"/>
        <end position="30"/>
    </location>
</feature>
<comment type="caution">
    <text evidence="7">The sequence shown here is derived from an EMBL/GenBank/DDBJ whole genome shotgun (WGS) entry which is preliminary data.</text>
</comment>
<evidence type="ECO:0000256" key="2">
    <source>
        <dbReference type="ARBA" id="ARBA00022692"/>
    </source>
</evidence>
<evidence type="ECO:0000313" key="8">
    <source>
        <dbReference type="Proteomes" id="UP000054053"/>
    </source>
</evidence>
<feature type="compositionally biased region" description="Basic and acidic residues" evidence="5">
    <location>
        <begin position="347"/>
        <end position="357"/>
    </location>
</feature>
<evidence type="ECO:0000256" key="3">
    <source>
        <dbReference type="ARBA" id="ARBA00022989"/>
    </source>
</evidence>
<dbReference type="CDD" id="cd12087">
    <property type="entry name" value="TM_EGFR-like"/>
    <property type="match status" value="1"/>
</dbReference>
<name>A0A1B5KYF9_USTVR</name>
<comment type="subcellular location">
    <subcellularLocation>
        <location evidence="1">Membrane</location>
        <topology evidence="1">Single-pass membrane protein</topology>
    </subcellularLocation>
</comment>
<feature type="compositionally biased region" description="Polar residues" evidence="5">
    <location>
        <begin position="313"/>
        <end position="327"/>
    </location>
</feature>
<dbReference type="EMBL" id="BBTG02000022">
    <property type="protein sequence ID" value="GAO16103.1"/>
    <property type="molecule type" value="Genomic_DNA"/>
</dbReference>
<feature type="compositionally biased region" description="Basic and acidic residues" evidence="5">
    <location>
        <begin position="298"/>
        <end position="312"/>
    </location>
</feature>
<protein>
    <submittedName>
        <fullName evidence="7">Uncharacterized protein</fullName>
    </submittedName>
</protein>
<dbReference type="InterPro" id="IPR051694">
    <property type="entry name" value="Immunoregulatory_rcpt-like"/>
</dbReference>
<dbReference type="PANTHER" id="PTHR15549:SF26">
    <property type="entry name" value="AXIAL BUDDING PATTERN PROTEIN 2-RELATED"/>
    <property type="match status" value="1"/>
</dbReference>
<gene>
    <name evidence="7" type="ORF">UVI_02039980</name>
</gene>
<evidence type="ECO:0000256" key="6">
    <source>
        <dbReference type="SAM" id="Phobius"/>
    </source>
</evidence>
<keyword evidence="3 6" id="KW-1133">Transmembrane helix</keyword>
<evidence type="ECO:0000313" key="7">
    <source>
        <dbReference type="EMBL" id="GAO16103.1"/>
    </source>
</evidence>